<keyword evidence="3" id="KW-0813">Transport</keyword>
<feature type="transmembrane region" description="Helical" evidence="8">
    <location>
        <begin position="224"/>
        <end position="246"/>
    </location>
</feature>
<feature type="transmembrane region" description="Helical" evidence="8">
    <location>
        <begin position="12"/>
        <end position="33"/>
    </location>
</feature>
<comment type="caution">
    <text evidence="9">The sequence shown here is derived from an EMBL/GenBank/DDBJ whole genome shotgun (WGS) entry which is preliminary data.</text>
</comment>
<feature type="transmembrane region" description="Helical" evidence="8">
    <location>
        <begin position="152"/>
        <end position="172"/>
    </location>
</feature>
<evidence type="ECO:0000256" key="8">
    <source>
        <dbReference type="SAM" id="Phobius"/>
    </source>
</evidence>
<keyword evidence="4" id="KW-0309">Germination</keyword>
<reference evidence="9 10" key="1">
    <citation type="submission" date="2017-04" db="EMBL/GenBank/DDBJ databases">
        <authorList>
            <person name="Varghese N."/>
            <person name="Submissions S."/>
        </authorList>
    </citation>
    <scope>NUCLEOTIDE SEQUENCE [LARGE SCALE GENOMIC DNA]</scope>
    <source>
        <strain evidence="9 10">J12</strain>
    </source>
</reference>
<evidence type="ECO:0000313" key="10">
    <source>
        <dbReference type="Proteomes" id="UP000192939"/>
    </source>
</evidence>
<dbReference type="Proteomes" id="UP000192939">
    <property type="component" value="Unassembled WGS sequence"/>
</dbReference>
<evidence type="ECO:0000256" key="6">
    <source>
        <dbReference type="ARBA" id="ARBA00022989"/>
    </source>
</evidence>
<gene>
    <name evidence="9" type="ORF">SAMN02744124_00490</name>
</gene>
<keyword evidence="7 8" id="KW-0472">Membrane</keyword>
<name>A0ABY1LVT4_9BACL</name>
<keyword evidence="5 8" id="KW-0812">Transmembrane</keyword>
<keyword evidence="6 8" id="KW-1133">Transmembrane helix</keyword>
<evidence type="ECO:0000256" key="7">
    <source>
        <dbReference type="ARBA" id="ARBA00023136"/>
    </source>
</evidence>
<evidence type="ECO:0000256" key="2">
    <source>
        <dbReference type="ARBA" id="ARBA00007998"/>
    </source>
</evidence>
<evidence type="ECO:0000256" key="5">
    <source>
        <dbReference type="ARBA" id="ARBA00022692"/>
    </source>
</evidence>
<dbReference type="InterPro" id="IPR004761">
    <property type="entry name" value="Spore_GerAB"/>
</dbReference>
<evidence type="ECO:0000313" key="9">
    <source>
        <dbReference type="EMBL" id="SME96317.1"/>
    </source>
</evidence>
<feature type="transmembrane region" description="Helical" evidence="8">
    <location>
        <begin position="87"/>
        <end position="106"/>
    </location>
</feature>
<dbReference type="Gene3D" id="1.20.1740.10">
    <property type="entry name" value="Amino acid/polyamine transporter I"/>
    <property type="match status" value="1"/>
</dbReference>
<accession>A0ABY1LVT4</accession>
<evidence type="ECO:0000256" key="4">
    <source>
        <dbReference type="ARBA" id="ARBA00022544"/>
    </source>
</evidence>
<feature type="transmembrane region" description="Helical" evidence="8">
    <location>
        <begin position="126"/>
        <end position="147"/>
    </location>
</feature>
<comment type="subcellular location">
    <subcellularLocation>
        <location evidence="1">Membrane</location>
        <topology evidence="1">Multi-pass membrane protein</topology>
    </subcellularLocation>
</comment>
<dbReference type="EMBL" id="FXAE01000003">
    <property type="protein sequence ID" value="SME96317.1"/>
    <property type="molecule type" value="Genomic_DNA"/>
</dbReference>
<dbReference type="Pfam" id="PF03845">
    <property type="entry name" value="Spore_permease"/>
    <property type="match status" value="1"/>
</dbReference>
<feature type="transmembrane region" description="Helical" evidence="8">
    <location>
        <begin position="276"/>
        <end position="297"/>
    </location>
</feature>
<organism evidence="9 10">
    <name type="scientific">Paenibacillus barengoltzii J12</name>
    <dbReference type="NCBI Taxonomy" id="935846"/>
    <lineage>
        <taxon>Bacteria</taxon>
        <taxon>Bacillati</taxon>
        <taxon>Bacillota</taxon>
        <taxon>Bacilli</taxon>
        <taxon>Bacillales</taxon>
        <taxon>Paenibacillaceae</taxon>
        <taxon>Paenibacillus</taxon>
    </lineage>
</organism>
<protein>
    <submittedName>
        <fullName evidence="9">Spore germination protein</fullName>
    </submittedName>
</protein>
<dbReference type="NCBIfam" id="TIGR00912">
    <property type="entry name" value="2A0309"/>
    <property type="match status" value="1"/>
</dbReference>
<sequence length="368" mass="40939">MKSFEYGDREVGTYEVFASVANMVIGFGLLTLPRIIVQKTHSVDGWVSILIGGVSAIFFSWIVAKLISRFPKQNLYEIGGAVIGKPLALLITLMFAVYMLAFVAYETRGVASISRLYLFDRTPVEIVSLVFLLVLIYGVSGPSVTLFRLNTLFLPIVIMLIFVLLLMNISHFDFHNLMPFFVTDWRELVITSKESTFSFLGFEILLFYNSILNKPKKAVKASTLGMLIPLILYLLVFLITLGMFGAEVTASTLYPTEELAKQVEVPGGFFERFESIFFSVWILTLFNSAAMAFDVSLSAIEAVFSKAKRMALAIGLGPILFLIIMQPQNIDELQLFAEWISYAGIGVGMVIPTLLLLLAILRGVKGRA</sequence>
<evidence type="ECO:0000256" key="1">
    <source>
        <dbReference type="ARBA" id="ARBA00004141"/>
    </source>
</evidence>
<dbReference type="PANTHER" id="PTHR34975">
    <property type="entry name" value="SPORE GERMINATION PROTEIN A2"/>
    <property type="match status" value="1"/>
</dbReference>
<dbReference type="PANTHER" id="PTHR34975:SF2">
    <property type="entry name" value="SPORE GERMINATION PROTEIN A2"/>
    <property type="match status" value="1"/>
</dbReference>
<dbReference type="RefSeq" id="WP_085278237.1">
    <property type="nucleotide sequence ID" value="NZ_FXAE01000003.1"/>
</dbReference>
<evidence type="ECO:0000256" key="3">
    <source>
        <dbReference type="ARBA" id="ARBA00022448"/>
    </source>
</evidence>
<comment type="similarity">
    <text evidence="2">Belongs to the amino acid-polyamine-organocation (APC) superfamily. Spore germination protein (SGP) (TC 2.A.3.9) family.</text>
</comment>
<keyword evidence="10" id="KW-1185">Reference proteome</keyword>
<proteinExistence type="inferred from homology"/>
<feature type="transmembrane region" description="Helical" evidence="8">
    <location>
        <begin position="195"/>
        <end position="212"/>
    </location>
</feature>
<feature type="transmembrane region" description="Helical" evidence="8">
    <location>
        <begin position="309"/>
        <end position="327"/>
    </location>
</feature>
<feature type="transmembrane region" description="Helical" evidence="8">
    <location>
        <begin position="45"/>
        <end position="67"/>
    </location>
</feature>
<feature type="transmembrane region" description="Helical" evidence="8">
    <location>
        <begin position="339"/>
        <end position="361"/>
    </location>
</feature>